<name>A0A067R931_ZOONE</name>
<feature type="compositionally biased region" description="Basic and acidic residues" evidence="1">
    <location>
        <begin position="62"/>
        <end position="74"/>
    </location>
</feature>
<dbReference type="InParanoid" id="A0A067R931"/>
<dbReference type="AlphaFoldDB" id="A0A067R931"/>
<accession>A0A067R931</accession>
<organism evidence="2 3">
    <name type="scientific">Zootermopsis nevadensis</name>
    <name type="common">Dampwood termite</name>
    <dbReference type="NCBI Taxonomy" id="136037"/>
    <lineage>
        <taxon>Eukaryota</taxon>
        <taxon>Metazoa</taxon>
        <taxon>Ecdysozoa</taxon>
        <taxon>Arthropoda</taxon>
        <taxon>Hexapoda</taxon>
        <taxon>Insecta</taxon>
        <taxon>Pterygota</taxon>
        <taxon>Neoptera</taxon>
        <taxon>Polyneoptera</taxon>
        <taxon>Dictyoptera</taxon>
        <taxon>Blattodea</taxon>
        <taxon>Blattoidea</taxon>
        <taxon>Termitoidae</taxon>
        <taxon>Termopsidae</taxon>
        <taxon>Zootermopsis</taxon>
    </lineage>
</organism>
<evidence type="ECO:0000256" key="1">
    <source>
        <dbReference type="SAM" id="MobiDB-lite"/>
    </source>
</evidence>
<sequence>MGTEPRTGYHTCIQAFEKLPVVPQAFREREVTKLNFAEVILCFKAHPQTKSASDIRKSRRGSPSERLMRRREAGDNCTVRGSTKFSMFDPNTYFVKVCYFAPSYGTDM</sequence>
<evidence type="ECO:0000313" key="2">
    <source>
        <dbReference type="EMBL" id="KDR20174.1"/>
    </source>
</evidence>
<protein>
    <submittedName>
        <fullName evidence="2">Uncharacterized protein</fullName>
    </submittedName>
</protein>
<evidence type="ECO:0000313" key="3">
    <source>
        <dbReference type="Proteomes" id="UP000027135"/>
    </source>
</evidence>
<dbReference type="EMBL" id="KK852617">
    <property type="protein sequence ID" value="KDR20174.1"/>
    <property type="molecule type" value="Genomic_DNA"/>
</dbReference>
<keyword evidence="3" id="KW-1185">Reference proteome</keyword>
<dbReference type="Proteomes" id="UP000027135">
    <property type="component" value="Unassembled WGS sequence"/>
</dbReference>
<reference evidence="2 3" key="1">
    <citation type="journal article" date="2014" name="Nat. Commun.">
        <title>Molecular traces of alternative social organization in a termite genome.</title>
        <authorList>
            <person name="Terrapon N."/>
            <person name="Li C."/>
            <person name="Robertson H.M."/>
            <person name="Ji L."/>
            <person name="Meng X."/>
            <person name="Booth W."/>
            <person name="Chen Z."/>
            <person name="Childers C.P."/>
            <person name="Glastad K.M."/>
            <person name="Gokhale K."/>
            <person name="Gowin J."/>
            <person name="Gronenberg W."/>
            <person name="Hermansen R.A."/>
            <person name="Hu H."/>
            <person name="Hunt B.G."/>
            <person name="Huylmans A.K."/>
            <person name="Khalil S.M."/>
            <person name="Mitchell R.D."/>
            <person name="Munoz-Torres M.C."/>
            <person name="Mustard J.A."/>
            <person name="Pan H."/>
            <person name="Reese J.T."/>
            <person name="Scharf M.E."/>
            <person name="Sun F."/>
            <person name="Vogel H."/>
            <person name="Xiao J."/>
            <person name="Yang W."/>
            <person name="Yang Z."/>
            <person name="Yang Z."/>
            <person name="Zhou J."/>
            <person name="Zhu J."/>
            <person name="Brent C.S."/>
            <person name="Elsik C.G."/>
            <person name="Goodisman M.A."/>
            <person name="Liberles D.A."/>
            <person name="Roe R.M."/>
            <person name="Vargo E.L."/>
            <person name="Vilcinskas A."/>
            <person name="Wang J."/>
            <person name="Bornberg-Bauer E."/>
            <person name="Korb J."/>
            <person name="Zhang G."/>
            <person name="Liebig J."/>
        </authorList>
    </citation>
    <scope>NUCLEOTIDE SEQUENCE [LARGE SCALE GENOMIC DNA]</scope>
    <source>
        <tissue evidence="2">Whole organism</tissue>
    </source>
</reference>
<gene>
    <name evidence="2" type="ORF">L798_05672</name>
</gene>
<feature type="region of interest" description="Disordered" evidence="1">
    <location>
        <begin position="48"/>
        <end position="74"/>
    </location>
</feature>
<proteinExistence type="predicted"/>